<organism evidence="3 4">
    <name type="scientific">Ardenticatena maritima</name>
    <dbReference type="NCBI Taxonomy" id="872965"/>
    <lineage>
        <taxon>Bacteria</taxon>
        <taxon>Bacillati</taxon>
        <taxon>Chloroflexota</taxon>
        <taxon>Ardenticatenia</taxon>
        <taxon>Ardenticatenales</taxon>
        <taxon>Ardenticatenaceae</taxon>
        <taxon>Ardenticatena</taxon>
    </lineage>
</organism>
<reference evidence="4" key="2">
    <citation type="submission" date="2015-08" db="EMBL/GenBank/DDBJ databases">
        <title>Draft Genome Sequence of a Heterotrophic Facultative Anaerobic Bacterium Ardenticatena maritima Strain 110S.</title>
        <authorList>
            <person name="Kawaichi S."/>
            <person name="Yoshida T."/>
            <person name="Sako Y."/>
            <person name="Nakamura R."/>
        </authorList>
    </citation>
    <scope>NUCLEOTIDE SEQUENCE [LARGE SCALE GENOMIC DNA]</scope>
    <source>
        <strain evidence="4">110S</strain>
    </source>
</reference>
<evidence type="ECO:0000313" key="3">
    <source>
        <dbReference type="EMBL" id="GAP63514.1"/>
    </source>
</evidence>
<keyword evidence="4" id="KW-1185">Reference proteome</keyword>
<sequence>MTADRPLSRSVDYLGFIGAKLRDLQGYRTLASELIQNADDARATSLSFDITDKALIVDNDSVFSDCGHAEEEICLWKKERGYKCDFHRFRSVASGDKRWQQDTIGAFGIGFIAVYQITDYPELISAGRHWKIREDNPEEKRIMACGGCTTCQKGHLPRTRFILPWAYEKGSHLRSSLRVESVPPDGPQRFRQELESFLPEAILFLKHLKKLSILYNGQLVRTFEKIHLDGQMIVSEGAPENDRIWYLFQGDFTEESVNLKQKYKQIEDKRSSKVTLAVSDASLEKGLVYAYLPTTYNAGLPFHINADFYTTNDRKRIILENDYQSEWNRAALRAAAQTFGDAIKQLPQILGPEKFWALLKKVREVFLQNKCSGEPTLKAFWEYARESLAKERVIYTTQKQWVLPKEAYFLSQKEESKAIPVLEALGFKIVNEILRPYQSLLREIKIHKLDIRAIYEKFQELGFIQRIKPNELPPALAQKEYLEALWSEIALLLKHQPEFSERIKSLPLAPGDDGSLWPCKDIYQSDEETINLFKRLCPDIVFLSSEEAFKPLRHLCPPFTARVAVKLLQEMDSQFLEHLWAQRHLPIDQILQWFEKRRDIVLQDKNLKKSFKQIPMFPSGKNLRRLADLALPGNFKDPIGLADVVDLHAIGMRYDFLRDLGVQELDFLTYATKFLPEALKDDIPHEKRRAAVRLLAHHLGELKENPSARDILAQIPLIECSDGRSYPATECYFPNADVRKCLGDSTPYALLENPPSEPIEDLYRWLGVADKPRIDDLLKKIDEISSRHYSPESVKQIELIVGFLDQYYQTANEVTKQKLEKLKRIAWLPAEGKIDQWYKPDELYAVYQKYLFESQALFLGLSRAVQNEASNFLKFLGVQHVPPTELVVNHLLHCIERQKKPHKEIYNFLNSKTNDPNIKKLQGTKCLWSDGAYYRPDEVFWQQHNFGRYRKQLESNLRQINDFLEKIGVKEHPTWEDALKVLQEISEEFGSRNIPLDEEAHTVLWHCWIMLNEALENENENIVSQALKTLQTIKCVPNNQRILYQPSWIFIEDQHGLANKFNDFLKGNIVIPPLNTRKALTAAGVRLLREAVQVQIVECEQRVDDLELTEIIRTRRLLFQRIVASADKDIREKQLLRLDTLRCQSVALLKIRYRLQAFNREIISNPETISALYIEKDNLLLFTPQNREYPYLPLARELALALLADGDPGLLASAFKDVLAAKTFKEAQRTLDELYYAPLGEIPTQVTKNVEAINTLGEDRFIETIYPPESTQTHNTPADTLLDESIKSNPAENLNEEKHQAPPKTRKAYDFPLTEKYSKKKNSSRHRQSTRMVLRSYVIHSDESAALTTEDSPSISQEHRKRIDQAGIQRVLDFEKNAGRIPESMPHTHPGYDILSKDKEGNIVRYIEVKSLSGKWNGQYVTLSKTQFEKAQKLGDKFWLYVVEQAESENYRIYCIPNPAAYANHFMFDDGWRSIAEIEPTTSNSE</sequence>
<dbReference type="InterPro" id="IPR052972">
    <property type="entry name" value="Sacsin_chaperone_reg"/>
</dbReference>
<dbReference type="PANTHER" id="PTHR15600">
    <property type="entry name" value="SACSIN"/>
    <property type="match status" value="1"/>
</dbReference>
<dbReference type="EMBL" id="BBZA01000160">
    <property type="protein sequence ID" value="GAP63514.1"/>
    <property type="molecule type" value="Genomic_DNA"/>
</dbReference>
<reference evidence="3 4" key="1">
    <citation type="journal article" date="2015" name="Genome Announc.">
        <title>Draft Genome Sequence of a Heterotrophic Facultative Anaerobic Thermophilic Bacterium, Ardenticatena maritima Strain 110ST.</title>
        <authorList>
            <person name="Kawaichi S."/>
            <person name="Yoshida T."/>
            <person name="Sako Y."/>
            <person name="Nakamura R."/>
        </authorList>
    </citation>
    <scope>NUCLEOTIDE SEQUENCE [LARGE SCALE GENOMIC DNA]</scope>
    <source>
        <strain evidence="3 4">110S</strain>
    </source>
</reference>
<dbReference type="InterPro" id="IPR024975">
    <property type="entry name" value="NOV_C"/>
</dbReference>
<feature type="domain" description="Protein NO VEIN C-terminal" evidence="1">
    <location>
        <begin position="1365"/>
        <end position="1455"/>
    </location>
</feature>
<evidence type="ECO:0000259" key="1">
    <source>
        <dbReference type="Pfam" id="PF13020"/>
    </source>
</evidence>
<dbReference type="Pfam" id="PF25794">
    <property type="entry name" value="SACS"/>
    <property type="match status" value="1"/>
</dbReference>
<dbReference type="InParanoid" id="A0A0M9UD02"/>
<name>A0A0M9UD02_9CHLR</name>
<dbReference type="PANTHER" id="PTHR15600:SF42">
    <property type="entry name" value="SACSIN"/>
    <property type="match status" value="1"/>
</dbReference>
<accession>A0A0M9UD02</accession>
<dbReference type="OrthoDB" id="434213at2"/>
<evidence type="ECO:0000259" key="2">
    <source>
        <dbReference type="Pfam" id="PF25794"/>
    </source>
</evidence>
<dbReference type="Pfam" id="PF13020">
    <property type="entry name" value="NOV_C"/>
    <property type="match status" value="1"/>
</dbReference>
<dbReference type="InterPro" id="IPR058210">
    <property type="entry name" value="SACS/Nov_dom"/>
</dbReference>
<dbReference type="Proteomes" id="UP000037784">
    <property type="component" value="Unassembled WGS sequence"/>
</dbReference>
<protein>
    <submittedName>
        <fullName evidence="3">Uncharacterized protein</fullName>
    </submittedName>
</protein>
<feature type="domain" description="Sacsin/Nov" evidence="2">
    <location>
        <begin position="29"/>
        <end position="126"/>
    </location>
</feature>
<comment type="caution">
    <text evidence="3">The sequence shown here is derived from an EMBL/GenBank/DDBJ whole genome shotgun (WGS) entry which is preliminary data.</text>
</comment>
<dbReference type="RefSeq" id="WP_082374297.1">
    <property type="nucleotide sequence ID" value="NZ_BBZA01000160.1"/>
</dbReference>
<dbReference type="SUPFAM" id="SSF55874">
    <property type="entry name" value="ATPase domain of HSP90 chaperone/DNA topoisomerase II/histidine kinase"/>
    <property type="match status" value="1"/>
</dbReference>
<proteinExistence type="predicted"/>
<gene>
    <name evidence="3" type="ORF">ARMA_1937</name>
</gene>
<dbReference type="InterPro" id="IPR036890">
    <property type="entry name" value="HATPase_C_sf"/>
</dbReference>
<evidence type="ECO:0000313" key="4">
    <source>
        <dbReference type="Proteomes" id="UP000037784"/>
    </source>
</evidence>
<dbReference type="GO" id="GO:0030544">
    <property type="term" value="F:Hsp70 protein binding"/>
    <property type="evidence" value="ECO:0007669"/>
    <property type="project" value="TreeGrafter"/>
</dbReference>